<evidence type="ECO:0000313" key="1">
    <source>
        <dbReference type="EMBL" id="MFC4132845.1"/>
    </source>
</evidence>
<evidence type="ECO:0000313" key="2">
    <source>
        <dbReference type="Proteomes" id="UP001595816"/>
    </source>
</evidence>
<comment type="caution">
    <text evidence="1">The sequence shown here is derived from an EMBL/GenBank/DDBJ whole genome shotgun (WGS) entry which is preliminary data.</text>
</comment>
<dbReference type="Proteomes" id="UP001595816">
    <property type="component" value="Unassembled WGS sequence"/>
</dbReference>
<dbReference type="InterPro" id="IPR021527">
    <property type="entry name" value="DUF2795"/>
</dbReference>
<dbReference type="Pfam" id="PF11387">
    <property type="entry name" value="DUF2795"/>
    <property type="match status" value="1"/>
</dbReference>
<sequence>MSGVPLPGLEELLDEIYVADERVTRDEIVRRATAADLPAETLSRLDALPEGEYERDEVAESIRLMSADRDA</sequence>
<gene>
    <name evidence="1" type="ORF">ACFOZ4_19730</name>
</gene>
<dbReference type="EMBL" id="JBHSAY010000009">
    <property type="protein sequence ID" value="MFC4132845.1"/>
    <property type="molecule type" value="Genomic_DNA"/>
</dbReference>
<organism evidence="1 2">
    <name type="scientific">Hamadaea flava</name>
    <dbReference type="NCBI Taxonomy" id="1742688"/>
    <lineage>
        <taxon>Bacteria</taxon>
        <taxon>Bacillati</taxon>
        <taxon>Actinomycetota</taxon>
        <taxon>Actinomycetes</taxon>
        <taxon>Micromonosporales</taxon>
        <taxon>Micromonosporaceae</taxon>
        <taxon>Hamadaea</taxon>
    </lineage>
</organism>
<name>A0ABV8LR63_9ACTN</name>
<reference evidence="2" key="1">
    <citation type="journal article" date="2019" name="Int. J. Syst. Evol. Microbiol.">
        <title>The Global Catalogue of Microorganisms (GCM) 10K type strain sequencing project: providing services to taxonomists for standard genome sequencing and annotation.</title>
        <authorList>
            <consortium name="The Broad Institute Genomics Platform"/>
            <consortium name="The Broad Institute Genome Sequencing Center for Infectious Disease"/>
            <person name="Wu L."/>
            <person name="Ma J."/>
        </authorList>
    </citation>
    <scope>NUCLEOTIDE SEQUENCE [LARGE SCALE GENOMIC DNA]</scope>
    <source>
        <strain evidence="2">CGMCC 4.7289</strain>
    </source>
</reference>
<dbReference type="RefSeq" id="WP_253752426.1">
    <property type="nucleotide sequence ID" value="NZ_JAMZDZ010000001.1"/>
</dbReference>
<proteinExistence type="predicted"/>
<protein>
    <submittedName>
        <fullName evidence="1">DUF2795 domain-containing protein</fullName>
    </submittedName>
</protein>
<accession>A0ABV8LR63</accession>
<keyword evidence="2" id="KW-1185">Reference proteome</keyword>